<evidence type="ECO:0000313" key="2">
    <source>
        <dbReference type="EMBL" id="GEP98869.1"/>
    </source>
</evidence>
<keyword evidence="2" id="KW-0808">Transferase</keyword>
<dbReference type="PROSITE" id="PS51186">
    <property type="entry name" value="GNAT"/>
    <property type="match status" value="1"/>
</dbReference>
<dbReference type="PANTHER" id="PTHR43233:SF1">
    <property type="entry name" value="FAMILY N-ACETYLTRANSFERASE, PUTATIVE (AFU_ORTHOLOGUE AFUA_6G03350)-RELATED"/>
    <property type="match status" value="1"/>
</dbReference>
<keyword evidence="3" id="KW-1185">Reference proteome</keyword>
<dbReference type="Gene3D" id="3.40.630.30">
    <property type="match status" value="1"/>
</dbReference>
<evidence type="ECO:0000259" key="1">
    <source>
        <dbReference type="PROSITE" id="PS51186"/>
    </source>
</evidence>
<sequence length="156" mass="18039">MQHYEHARNGYRISTDKQLLNIAVIMQYLSDESYWAKDIPQALVERSIEHSLCFGVYEGTAQIGFARVVTDKATFAYLADVFILPEWRGQGLSKWLMEVVLAHPDLQGLRRWLLATMDAHGLYTQFGFTPLTEPERMMQRKAQHTYSELKQLNANT</sequence>
<dbReference type="InterPro" id="IPR053144">
    <property type="entry name" value="Acetyltransferase_Butenolide"/>
</dbReference>
<dbReference type="InterPro" id="IPR000182">
    <property type="entry name" value="GNAT_dom"/>
</dbReference>
<dbReference type="PANTHER" id="PTHR43233">
    <property type="entry name" value="FAMILY N-ACETYLTRANSFERASE, PUTATIVE (AFU_ORTHOLOGUE AFUA_6G03350)-RELATED"/>
    <property type="match status" value="1"/>
</dbReference>
<evidence type="ECO:0000313" key="3">
    <source>
        <dbReference type="Proteomes" id="UP000321436"/>
    </source>
</evidence>
<dbReference type="Proteomes" id="UP000321436">
    <property type="component" value="Unassembled WGS sequence"/>
</dbReference>
<proteinExistence type="predicted"/>
<dbReference type="SUPFAM" id="SSF55729">
    <property type="entry name" value="Acyl-CoA N-acyltransferases (Nat)"/>
    <property type="match status" value="1"/>
</dbReference>
<comment type="caution">
    <text evidence="2">The sequence shown here is derived from an EMBL/GenBank/DDBJ whole genome shotgun (WGS) entry which is preliminary data.</text>
</comment>
<reference evidence="2 3" key="1">
    <citation type="submission" date="2019-07" db="EMBL/GenBank/DDBJ databases">
        <title>Whole genome shotgun sequence of Chitinophaga cymbidii NBRC 109752.</title>
        <authorList>
            <person name="Hosoyama A."/>
            <person name="Uohara A."/>
            <person name="Ohji S."/>
            <person name="Ichikawa N."/>
        </authorList>
    </citation>
    <scope>NUCLEOTIDE SEQUENCE [LARGE SCALE GENOMIC DNA]</scope>
    <source>
        <strain evidence="2 3">NBRC 109752</strain>
    </source>
</reference>
<feature type="domain" description="N-acetyltransferase" evidence="1">
    <location>
        <begin position="11"/>
        <end position="143"/>
    </location>
</feature>
<dbReference type="CDD" id="cd04301">
    <property type="entry name" value="NAT_SF"/>
    <property type="match status" value="1"/>
</dbReference>
<dbReference type="Pfam" id="PF00583">
    <property type="entry name" value="Acetyltransf_1"/>
    <property type="match status" value="1"/>
</dbReference>
<dbReference type="EMBL" id="BKAU01000009">
    <property type="protein sequence ID" value="GEP98869.1"/>
    <property type="molecule type" value="Genomic_DNA"/>
</dbReference>
<dbReference type="OrthoDB" id="3216107at2"/>
<dbReference type="RefSeq" id="WP_146867492.1">
    <property type="nucleotide sequence ID" value="NZ_BKAU01000009.1"/>
</dbReference>
<dbReference type="GO" id="GO:0016747">
    <property type="term" value="F:acyltransferase activity, transferring groups other than amino-acyl groups"/>
    <property type="evidence" value="ECO:0007669"/>
    <property type="project" value="InterPro"/>
</dbReference>
<protein>
    <submittedName>
        <fullName evidence="2">N-acetyltransferase</fullName>
    </submittedName>
</protein>
<dbReference type="AlphaFoldDB" id="A0A512RT42"/>
<accession>A0A512RT42</accession>
<dbReference type="InterPro" id="IPR016181">
    <property type="entry name" value="Acyl_CoA_acyltransferase"/>
</dbReference>
<name>A0A512RT42_9BACT</name>
<gene>
    <name evidence="2" type="ORF">CCY01nite_51290</name>
</gene>
<organism evidence="2 3">
    <name type="scientific">Chitinophaga cymbidii</name>
    <dbReference type="NCBI Taxonomy" id="1096750"/>
    <lineage>
        <taxon>Bacteria</taxon>
        <taxon>Pseudomonadati</taxon>
        <taxon>Bacteroidota</taxon>
        <taxon>Chitinophagia</taxon>
        <taxon>Chitinophagales</taxon>
        <taxon>Chitinophagaceae</taxon>
        <taxon>Chitinophaga</taxon>
    </lineage>
</organism>